<keyword evidence="5" id="KW-1185">Reference proteome</keyword>
<sequence length="452" mass="48332">MSAISHWLERYNTRRGELPGAGVPWLDALREQAIIRFADEGWPTSRLENWRHTSLALLEERTFAPAAAAAEPAAVLRRLRDADANAGGRGHWLVFVDGRHAPALSGIGPLPAGAEIRALSEVLAAHPERVEGHFGAAGDGASPAALNAALATDGAVIRLARGVALEAPVHLVFIGGVREGASLLRNLVIAEANAEATIVEHYVGAAQDGAEDAAPGEADGRLTNAVTRIAAEQDARITHLKLQEEDRHTVHLAAIDAVQARGSSFASHSLSFGAQLARNDIATRFDGEGCEVLLNGLFHVDGRRHVDHHTRIDHARPRGTSREFYRGVLDGAGRGVFAGRILVAPGAVRTDAMQRADNLLLSPQAEADARPELEIYADDVKCAHGATVGQIDEDSLFYLRTRGLDEAHARNLLTYAFAAEALARIGLAPLRQRAQAAIRARLPGGEPMEDLR</sequence>
<name>A0ABW1AXL2_9RHOO</name>
<dbReference type="InterPro" id="IPR000825">
    <property type="entry name" value="SUF_FeS_clus_asmbl_SufBD_core"/>
</dbReference>
<evidence type="ECO:0000259" key="3">
    <source>
        <dbReference type="Pfam" id="PF19295"/>
    </source>
</evidence>
<evidence type="ECO:0000259" key="2">
    <source>
        <dbReference type="Pfam" id="PF01458"/>
    </source>
</evidence>
<dbReference type="EMBL" id="JBHSOG010000102">
    <property type="protein sequence ID" value="MFC5771955.1"/>
    <property type="molecule type" value="Genomic_DNA"/>
</dbReference>
<protein>
    <submittedName>
        <fullName evidence="4">Fe-S cluster assembly protein SufD</fullName>
    </submittedName>
</protein>
<feature type="domain" description="SUF system FeS cluster assembly SufBD N-terminal" evidence="3">
    <location>
        <begin position="3"/>
        <end position="170"/>
    </location>
</feature>
<dbReference type="SUPFAM" id="SSF101960">
    <property type="entry name" value="Stabilizer of iron transporter SufD"/>
    <property type="match status" value="1"/>
</dbReference>
<dbReference type="Pfam" id="PF19295">
    <property type="entry name" value="SufBD_N"/>
    <property type="match status" value="1"/>
</dbReference>
<accession>A0ABW1AXL2</accession>
<dbReference type="Proteomes" id="UP001595974">
    <property type="component" value="Unassembled WGS sequence"/>
</dbReference>
<dbReference type="InterPro" id="IPR011542">
    <property type="entry name" value="SUF_FeS_clus_asmbl_SufD"/>
</dbReference>
<evidence type="ECO:0000313" key="5">
    <source>
        <dbReference type="Proteomes" id="UP001595974"/>
    </source>
</evidence>
<dbReference type="InterPro" id="IPR037284">
    <property type="entry name" value="SUF_FeS_clus_asmbl_SufBD_sf"/>
</dbReference>
<dbReference type="Pfam" id="PF01458">
    <property type="entry name" value="SUFBD_core"/>
    <property type="match status" value="1"/>
</dbReference>
<dbReference type="InterPro" id="IPR055346">
    <property type="entry name" value="Fe-S_cluster_assembly_SufBD"/>
</dbReference>
<evidence type="ECO:0000256" key="1">
    <source>
        <dbReference type="ARBA" id="ARBA00043967"/>
    </source>
</evidence>
<organism evidence="4 5">
    <name type="scientific">Thauera sinica</name>
    <dbReference type="NCBI Taxonomy" id="2665146"/>
    <lineage>
        <taxon>Bacteria</taxon>
        <taxon>Pseudomonadati</taxon>
        <taxon>Pseudomonadota</taxon>
        <taxon>Betaproteobacteria</taxon>
        <taxon>Rhodocyclales</taxon>
        <taxon>Zoogloeaceae</taxon>
        <taxon>Thauera</taxon>
    </lineage>
</organism>
<comment type="caution">
    <text evidence="4">The sequence shown here is derived from an EMBL/GenBank/DDBJ whole genome shotgun (WGS) entry which is preliminary data.</text>
</comment>
<dbReference type="PANTHER" id="PTHR43575">
    <property type="entry name" value="PROTEIN ABCI7, CHLOROPLASTIC"/>
    <property type="match status" value="1"/>
</dbReference>
<gene>
    <name evidence="4" type="primary">sufD</name>
    <name evidence="4" type="ORF">ACFPTN_21455</name>
</gene>
<dbReference type="RefSeq" id="WP_096444901.1">
    <property type="nucleotide sequence ID" value="NZ_JBHSOG010000102.1"/>
</dbReference>
<comment type="similarity">
    <text evidence="1">Belongs to the iron-sulfur cluster assembly SufBD family.</text>
</comment>
<dbReference type="NCBIfam" id="TIGR01981">
    <property type="entry name" value="sufD"/>
    <property type="match status" value="1"/>
</dbReference>
<dbReference type="PANTHER" id="PTHR43575:SF1">
    <property type="entry name" value="PROTEIN ABCI7, CHLOROPLASTIC"/>
    <property type="match status" value="1"/>
</dbReference>
<feature type="domain" description="SUF system FeS cluster assembly SufBD core" evidence="2">
    <location>
        <begin position="179"/>
        <end position="417"/>
    </location>
</feature>
<proteinExistence type="inferred from homology"/>
<reference evidence="5" key="1">
    <citation type="journal article" date="2019" name="Int. J. Syst. Evol. Microbiol.">
        <title>The Global Catalogue of Microorganisms (GCM) 10K type strain sequencing project: providing services to taxonomists for standard genome sequencing and annotation.</title>
        <authorList>
            <consortium name="The Broad Institute Genomics Platform"/>
            <consortium name="The Broad Institute Genome Sequencing Center for Infectious Disease"/>
            <person name="Wu L."/>
            <person name="Ma J."/>
        </authorList>
    </citation>
    <scope>NUCLEOTIDE SEQUENCE [LARGE SCALE GENOMIC DNA]</scope>
    <source>
        <strain evidence="5">SHR3</strain>
    </source>
</reference>
<evidence type="ECO:0000313" key="4">
    <source>
        <dbReference type="EMBL" id="MFC5771955.1"/>
    </source>
</evidence>
<dbReference type="InterPro" id="IPR045595">
    <property type="entry name" value="SufBD_N"/>
</dbReference>